<evidence type="ECO:0000313" key="2">
    <source>
        <dbReference type="EMBL" id="KFD47313.1"/>
    </source>
</evidence>
<feature type="compositionally biased region" description="Polar residues" evidence="1">
    <location>
        <begin position="35"/>
        <end position="44"/>
    </location>
</feature>
<name>A0A085LQR7_9BILA</name>
<accession>A0A085LQR7</accession>
<dbReference type="AlphaFoldDB" id="A0A085LQR7"/>
<keyword evidence="3" id="KW-1185">Reference proteome</keyword>
<protein>
    <submittedName>
        <fullName evidence="2">Uncharacterized protein</fullName>
    </submittedName>
</protein>
<organism evidence="2 3">
    <name type="scientific">Trichuris suis</name>
    <name type="common">pig whipworm</name>
    <dbReference type="NCBI Taxonomy" id="68888"/>
    <lineage>
        <taxon>Eukaryota</taxon>
        <taxon>Metazoa</taxon>
        <taxon>Ecdysozoa</taxon>
        <taxon>Nematoda</taxon>
        <taxon>Enoplea</taxon>
        <taxon>Dorylaimia</taxon>
        <taxon>Trichinellida</taxon>
        <taxon>Trichuridae</taxon>
        <taxon>Trichuris</taxon>
    </lineage>
</organism>
<evidence type="ECO:0000256" key="1">
    <source>
        <dbReference type="SAM" id="MobiDB-lite"/>
    </source>
</evidence>
<feature type="region of interest" description="Disordered" evidence="1">
    <location>
        <begin position="21"/>
        <end position="48"/>
    </location>
</feature>
<gene>
    <name evidence="2" type="ORF">M513_11823</name>
</gene>
<dbReference type="Proteomes" id="UP000030764">
    <property type="component" value="Unassembled WGS sequence"/>
</dbReference>
<proteinExistence type="predicted"/>
<sequence length="105" mass="12170">MADLDDRTFSQLPRLAEHAPQFTEAQHASQHDVSSRTSPTVSLRRSQRINKGIPPRRLCCQAEIQRKTEPSCWDEMERLPAAAKRKWITAAEEEVVMFEGYMRTR</sequence>
<reference evidence="2 3" key="1">
    <citation type="journal article" date="2014" name="Nat. Genet.">
        <title>Genome and transcriptome of the porcine whipworm Trichuris suis.</title>
        <authorList>
            <person name="Jex A.R."/>
            <person name="Nejsum P."/>
            <person name="Schwarz E.M."/>
            <person name="Hu L."/>
            <person name="Young N.D."/>
            <person name="Hall R.S."/>
            <person name="Korhonen P.K."/>
            <person name="Liao S."/>
            <person name="Thamsborg S."/>
            <person name="Xia J."/>
            <person name="Xu P."/>
            <person name="Wang S."/>
            <person name="Scheerlinck J.P."/>
            <person name="Hofmann A."/>
            <person name="Sternberg P.W."/>
            <person name="Wang J."/>
            <person name="Gasser R.B."/>
        </authorList>
    </citation>
    <scope>NUCLEOTIDE SEQUENCE [LARGE SCALE GENOMIC DNA]</scope>
    <source>
        <strain evidence="2">DCEP-RM93M</strain>
    </source>
</reference>
<dbReference type="EMBL" id="KL363332">
    <property type="protein sequence ID" value="KFD47313.1"/>
    <property type="molecule type" value="Genomic_DNA"/>
</dbReference>
<evidence type="ECO:0000313" key="3">
    <source>
        <dbReference type="Proteomes" id="UP000030764"/>
    </source>
</evidence>